<keyword evidence="2 3" id="KW-0813">Transport</keyword>
<feature type="domain" description="Exocyst complex subunit Exo70 C-terminal" evidence="4">
    <location>
        <begin position="17"/>
        <end position="99"/>
    </location>
</feature>
<dbReference type="PANTHER" id="PTHR12542">
    <property type="entry name" value="EXOCYST COMPLEX PROTEIN EXO70"/>
    <property type="match status" value="1"/>
</dbReference>
<keyword evidence="6" id="KW-1185">Reference proteome</keyword>
<dbReference type="SUPFAM" id="SSF74788">
    <property type="entry name" value="Cullin repeat-like"/>
    <property type="match status" value="1"/>
</dbReference>
<dbReference type="AlphaFoldDB" id="A0A8S0TB13"/>
<evidence type="ECO:0000313" key="5">
    <source>
        <dbReference type="EMBL" id="CAA3001203.1"/>
    </source>
</evidence>
<dbReference type="GO" id="GO:0015031">
    <property type="term" value="P:protein transport"/>
    <property type="evidence" value="ECO:0007669"/>
    <property type="project" value="UniProtKB-KW"/>
</dbReference>
<evidence type="ECO:0000259" key="4">
    <source>
        <dbReference type="Pfam" id="PF03081"/>
    </source>
</evidence>
<dbReference type="Gene3D" id="1.20.1280.170">
    <property type="entry name" value="Exocyst complex component Exo70"/>
    <property type="match status" value="1"/>
</dbReference>
<dbReference type="OrthoDB" id="1922221at2759"/>
<dbReference type="EMBL" id="CACTIH010005742">
    <property type="protein sequence ID" value="CAA3001203.1"/>
    <property type="molecule type" value="Genomic_DNA"/>
</dbReference>
<name>A0A8S0TB13_OLEEU</name>
<dbReference type="GO" id="GO:0000145">
    <property type="term" value="C:exocyst"/>
    <property type="evidence" value="ECO:0007669"/>
    <property type="project" value="InterPro"/>
</dbReference>
<dbReference type="InterPro" id="IPR004140">
    <property type="entry name" value="Exo70"/>
</dbReference>
<evidence type="ECO:0000256" key="1">
    <source>
        <dbReference type="ARBA" id="ARBA00006756"/>
    </source>
</evidence>
<reference evidence="5 6" key="1">
    <citation type="submission" date="2019-12" db="EMBL/GenBank/DDBJ databases">
        <authorList>
            <person name="Alioto T."/>
            <person name="Alioto T."/>
            <person name="Gomez Garrido J."/>
        </authorList>
    </citation>
    <scope>NUCLEOTIDE SEQUENCE [LARGE SCALE GENOMIC DNA]</scope>
</reference>
<evidence type="ECO:0000256" key="2">
    <source>
        <dbReference type="ARBA" id="ARBA00022448"/>
    </source>
</evidence>
<comment type="function">
    <text evidence="3">Component of the exocyst complex.</text>
</comment>
<dbReference type="GO" id="GO:0005546">
    <property type="term" value="F:phosphatidylinositol-4,5-bisphosphate binding"/>
    <property type="evidence" value="ECO:0007669"/>
    <property type="project" value="InterPro"/>
</dbReference>
<keyword evidence="3" id="KW-0268">Exocytosis</keyword>
<feature type="domain" description="Exocyst complex subunit Exo70 C-terminal" evidence="4">
    <location>
        <begin position="100"/>
        <end position="183"/>
    </location>
</feature>
<dbReference type="PANTHER" id="PTHR12542:SF7">
    <property type="entry name" value="EXOCYST SUBUNIT EXO70 FAMILY PROTEIN"/>
    <property type="match status" value="1"/>
</dbReference>
<evidence type="ECO:0000313" key="6">
    <source>
        <dbReference type="Proteomes" id="UP000594638"/>
    </source>
</evidence>
<proteinExistence type="inferred from homology"/>
<dbReference type="Proteomes" id="UP000594638">
    <property type="component" value="Unassembled WGS sequence"/>
</dbReference>
<dbReference type="Gramene" id="OE9A047268T1">
    <property type="protein sequence ID" value="OE9A047268C1"/>
    <property type="gene ID" value="OE9A047268"/>
</dbReference>
<organism evidence="5 6">
    <name type="scientific">Olea europaea subsp. europaea</name>
    <dbReference type="NCBI Taxonomy" id="158383"/>
    <lineage>
        <taxon>Eukaryota</taxon>
        <taxon>Viridiplantae</taxon>
        <taxon>Streptophyta</taxon>
        <taxon>Embryophyta</taxon>
        <taxon>Tracheophyta</taxon>
        <taxon>Spermatophyta</taxon>
        <taxon>Magnoliopsida</taxon>
        <taxon>eudicotyledons</taxon>
        <taxon>Gunneridae</taxon>
        <taxon>Pentapetalae</taxon>
        <taxon>asterids</taxon>
        <taxon>lamiids</taxon>
        <taxon>Lamiales</taxon>
        <taxon>Oleaceae</taxon>
        <taxon>Oleeae</taxon>
        <taxon>Olea</taxon>
    </lineage>
</organism>
<sequence length="194" mass="22978">MPPLKFGDQLILEGELRDLKGRSHLSLHLILIIAVLQLNLKGKSEQLSHVPLRHLFMMNNVHYIVEKNEESKELREIIGDDYMEKLIRNVKQAMTSYQVSKRALRKRLKAFNSVFEEIQTLHTNWIVRDSELLNELRASMVDKLIPAYKKFHVEVERNREIHKKYFQKINIKHSFEDLEALVSKNLFSNYEIIV</sequence>
<evidence type="ECO:0000256" key="3">
    <source>
        <dbReference type="RuleBase" id="RU365026"/>
    </source>
</evidence>
<dbReference type="InterPro" id="IPR046364">
    <property type="entry name" value="Exo70_C"/>
</dbReference>
<dbReference type="GO" id="GO:0006887">
    <property type="term" value="P:exocytosis"/>
    <property type="evidence" value="ECO:0007669"/>
    <property type="project" value="UniProtKB-KW"/>
</dbReference>
<comment type="similarity">
    <text evidence="1 3">Belongs to the EXO70 family.</text>
</comment>
<protein>
    <recommendedName>
        <fullName evidence="3">Exocyst subunit Exo70 family protein</fullName>
    </recommendedName>
</protein>
<keyword evidence="3" id="KW-0653">Protein transport</keyword>
<dbReference type="Pfam" id="PF03081">
    <property type="entry name" value="Exo70_C"/>
    <property type="match status" value="2"/>
</dbReference>
<gene>
    <name evidence="5" type="ORF">OLEA9_A047268</name>
</gene>
<accession>A0A8S0TB13</accession>
<comment type="caution">
    <text evidence="5">The sequence shown here is derived from an EMBL/GenBank/DDBJ whole genome shotgun (WGS) entry which is preliminary data.</text>
</comment>
<dbReference type="InterPro" id="IPR016159">
    <property type="entry name" value="Cullin_repeat-like_dom_sf"/>
</dbReference>